<dbReference type="KEGG" id="ock:EXM22_09915"/>
<dbReference type="PANTHER" id="PTHR43711">
    <property type="entry name" value="TWO-COMPONENT HISTIDINE KINASE"/>
    <property type="match status" value="1"/>
</dbReference>
<keyword evidence="10" id="KW-1185">Reference proteome</keyword>
<protein>
    <recommendedName>
        <fullName evidence="2">histidine kinase</fullName>
        <ecNumber evidence="2">2.7.13.3</ecNumber>
    </recommendedName>
</protein>
<evidence type="ECO:0000256" key="2">
    <source>
        <dbReference type="ARBA" id="ARBA00012438"/>
    </source>
</evidence>
<evidence type="ECO:0000259" key="8">
    <source>
        <dbReference type="PROSITE" id="PS50112"/>
    </source>
</evidence>
<dbReference type="PROSITE" id="PS50109">
    <property type="entry name" value="HIS_KIN"/>
    <property type="match status" value="1"/>
</dbReference>
<dbReference type="InterPro" id="IPR036097">
    <property type="entry name" value="HisK_dim/P_sf"/>
</dbReference>
<dbReference type="Pfam" id="PF13426">
    <property type="entry name" value="PAS_9"/>
    <property type="match status" value="2"/>
</dbReference>
<dbReference type="InterPro" id="IPR003661">
    <property type="entry name" value="HisK_dim/P_dom"/>
</dbReference>
<dbReference type="PRINTS" id="PR00344">
    <property type="entry name" value="BCTRLSENSOR"/>
</dbReference>
<dbReference type="InterPro" id="IPR004358">
    <property type="entry name" value="Sig_transdc_His_kin-like_C"/>
</dbReference>
<evidence type="ECO:0000313" key="10">
    <source>
        <dbReference type="Proteomes" id="UP000324209"/>
    </source>
</evidence>
<proteinExistence type="predicted"/>
<name>A0A5C1QLT2_9SPIO</name>
<evidence type="ECO:0000256" key="6">
    <source>
        <dbReference type="ARBA" id="ARBA00023012"/>
    </source>
</evidence>
<dbReference type="GO" id="GO:0000155">
    <property type="term" value="F:phosphorelay sensor kinase activity"/>
    <property type="evidence" value="ECO:0007669"/>
    <property type="project" value="InterPro"/>
</dbReference>
<evidence type="ECO:0000313" key="9">
    <source>
        <dbReference type="EMBL" id="QEN08288.1"/>
    </source>
</evidence>
<dbReference type="InterPro" id="IPR003594">
    <property type="entry name" value="HATPase_dom"/>
</dbReference>
<dbReference type="SMART" id="SM00388">
    <property type="entry name" value="HisKA"/>
    <property type="match status" value="1"/>
</dbReference>
<dbReference type="AlphaFoldDB" id="A0A5C1QLT2"/>
<dbReference type="RefSeq" id="WP_149486368.1">
    <property type="nucleotide sequence ID" value="NZ_CP036150.1"/>
</dbReference>
<dbReference type="SUPFAM" id="SSF55785">
    <property type="entry name" value="PYP-like sensor domain (PAS domain)"/>
    <property type="match status" value="3"/>
</dbReference>
<dbReference type="Proteomes" id="UP000324209">
    <property type="component" value="Chromosome"/>
</dbReference>
<keyword evidence="3" id="KW-0597">Phosphoprotein</keyword>
<dbReference type="Pfam" id="PF08448">
    <property type="entry name" value="PAS_4"/>
    <property type="match status" value="1"/>
</dbReference>
<dbReference type="Pfam" id="PF02518">
    <property type="entry name" value="HATPase_c"/>
    <property type="match status" value="1"/>
</dbReference>
<evidence type="ECO:0000259" key="7">
    <source>
        <dbReference type="PROSITE" id="PS50109"/>
    </source>
</evidence>
<accession>A0A5C1QLT2</accession>
<dbReference type="EMBL" id="CP036150">
    <property type="protein sequence ID" value="QEN08288.1"/>
    <property type="molecule type" value="Genomic_DNA"/>
</dbReference>
<dbReference type="InterPro" id="IPR036890">
    <property type="entry name" value="HATPase_C_sf"/>
</dbReference>
<gene>
    <name evidence="9" type="ORF">EXM22_09915</name>
</gene>
<dbReference type="InterPro" id="IPR013656">
    <property type="entry name" value="PAS_4"/>
</dbReference>
<dbReference type="SMART" id="SM00091">
    <property type="entry name" value="PAS"/>
    <property type="match status" value="3"/>
</dbReference>
<feature type="domain" description="Histidine kinase" evidence="7">
    <location>
        <begin position="545"/>
        <end position="763"/>
    </location>
</feature>
<keyword evidence="5" id="KW-0418">Kinase</keyword>
<evidence type="ECO:0000256" key="5">
    <source>
        <dbReference type="ARBA" id="ARBA00022777"/>
    </source>
</evidence>
<dbReference type="NCBIfam" id="TIGR00229">
    <property type="entry name" value="sensory_box"/>
    <property type="match status" value="1"/>
</dbReference>
<dbReference type="SMART" id="SM00387">
    <property type="entry name" value="HATPase_c"/>
    <property type="match status" value="1"/>
</dbReference>
<dbReference type="SUPFAM" id="SSF55874">
    <property type="entry name" value="ATPase domain of HSP90 chaperone/DNA topoisomerase II/histidine kinase"/>
    <property type="match status" value="1"/>
</dbReference>
<dbReference type="Gene3D" id="3.30.565.10">
    <property type="entry name" value="Histidine kinase-like ATPase, C-terminal domain"/>
    <property type="match status" value="1"/>
</dbReference>
<dbReference type="InterPro" id="IPR035965">
    <property type="entry name" value="PAS-like_dom_sf"/>
</dbReference>
<dbReference type="OrthoDB" id="6192248at2"/>
<dbReference type="Pfam" id="PF00512">
    <property type="entry name" value="HisKA"/>
    <property type="match status" value="1"/>
</dbReference>
<dbReference type="PROSITE" id="PS50112">
    <property type="entry name" value="PAS"/>
    <property type="match status" value="1"/>
</dbReference>
<dbReference type="Gene3D" id="1.10.287.130">
    <property type="match status" value="1"/>
</dbReference>
<dbReference type="InterPro" id="IPR005467">
    <property type="entry name" value="His_kinase_dom"/>
</dbReference>
<dbReference type="CDD" id="cd00082">
    <property type="entry name" value="HisKA"/>
    <property type="match status" value="1"/>
</dbReference>
<evidence type="ECO:0000256" key="1">
    <source>
        <dbReference type="ARBA" id="ARBA00000085"/>
    </source>
</evidence>
<keyword evidence="6" id="KW-0902">Two-component regulatory system</keyword>
<keyword evidence="4" id="KW-0808">Transferase</keyword>
<dbReference type="PANTHER" id="PTHR43711:SF26">
    <property type="entry name" value="SENSOR HISTIDINE KINASE RCSC"/>
    <property type="match status" value="1"/>
</dbReference>
<dbReference type="EC" id="2.7.13.3" evidence="2"/>
<dbReference type="CDD" id="cd00130">
    <property type="entry name" value="PAS"/>
    <property type="match status" value="1"/>
</dbReference>
<organism evidence="9 10">
    <name type="scientific">Oceanispirochaeta crateris</name>
    <dbReference type="NCBI Taxonomy" id="2518645"/>
    <lineage>
        <taxon>Bacteria</taxon>
        <taxon>Pseudomonadati</taxon>
        <taxon>Spirochaetota</taxon>
        <taxon>Spirochaetia</taxon>
        <taxon>Spirochaetales</taxon>
        <taxon>Spirochaetaceae</taxon>
        <taxon>Oceanispirochaeta</taxon>
    </lineage>
</organism>
<sequence>MDLNQTLLSRIMNTIHDLVVVIDKNFRIEYQNQSFENFIQLNSQDFKEIGNQSIDQILPPPLMPIANAVHSSFEQQKVVQNILEVESSLSLHYYKLTAIPYFSEMGMSSSICILTNITNQELKKREYKQQNLFHSTLIKRLPTGVFVFDYLENTPSISLWNPRMESYFNITETEILGESYTYCFSEELSRLFGEALESIKATGFYYSLEGQRVSTPMGIRYFHIILNPIRDNQDNSQTYLCLMTDTTESVKQNKELEVTKQKLEVSLNTTSELLEQTGAEFSSIIDSSFEVSIFSLDKDLKYRFFNTRHALFMRETYGVKIKKDEPEVLVRDENDTSGMPILNQIESAFKGQTVKTEIIFHLPEGAPIFMDTAFSPLYDNGEITGVTALLFDATDHRDAMAKAGIFQTVADHAEYGVLILDQDYVIQYINPYWKDILFRSKKEVLGSPFETVFPEDQGIPIKMAMKAMDEGGGNRGVRVDFNPTDEEIIHTILNFVSYEDKSIKARGIALFCLDITAMVQAKNSLIEARDNAEKASIQKSSFVANMSHEFRTPLNAILGFSTLLKDYIADPVPQSHLESIINSSNVLKKLINTVLDFSKIEAGRMEIVLASVETKPFFQEVYDMFCFQFSEKRIDFEIRGITPIPRTLVMDGLRVQQIFINLINNALKFTHRGCVKILLKYNENTQTLIISIEDSGIGIATKDQQKIFDTFEQSEKNNNRKYEGTGLGLAITEKFITLMGGSIKLSSDIGTGCRFTMKLPLKRSNAETHQQLRYHQKISIENSLQCYADTSILNENMKKFGNQHGIRFLPLSSLTPENSKYALKIIYGEPNRKLSSEERKRTIFMVEHQNFLKINDEEKFNIITMGMSEIKRLYAIISILSGLQLITMNNKLNLSLLNTEETENLRRAIDLRIISDIENALPILEKCEDETKPYSLPIKDALTQFDIPALEDLLDKVGDILSNENS</sequence>
<dbReference type="Gene3D" id="3.30.450.20">
    <property type="entry name" value="PAS domain"/>
    <property type="match status" value="4"/>
</dbReference>
<reference evidence="9 10" key="1">
    <citation type="submission" date="2019-02" db="EMBL/GenBank/DDBJ databases">
        <title>Complete Genome Sequence and Methylome Analysis of free living Spirochaetas.</title>
        <authorList>
            <person name="Fomenkov A."/>
            <person name="Dubinina G."/>
            <person name="Leshcheva N."/>
            <person name="Mikheeva N."/>
            <person name="Grabovich M."/>
            <person name="Vincze T."/>
            <person name="Roberts R.J."/>
        </authorList>
    </citation>
    <scope>NUCLEOTIDE SEQUENCE [LARGE SCALE GENOMIC DNA]</scope>
    <source>
        <strain evidence="9 10">K2</strain>
    </source>
</reference>
<feature type="domain" description="PAS" evidence="8">
    <location>
        <begin position="402"/>
        <end position="471"/>
    </location>
</feature>
<dbReference type="CDD" id="cd16922">
    <property type="entry name" value="HATPase_EvgS-ArcB-TorS-like"/>
    <property type="match status" value="1"/>
</dbReference>
<comment type="catalytic activity">
    <reaction evidence="1">
        <text>ATP + protein L-histidine = ADP + protein N-phospho-L-histidine.</text>
        <dbReference type="EC" id="2.7.13.3"/>
    </reaction>
</comment>
<dbReference type="InterPro" id="IPR000014">
    <property type="entry name" value="PAS"/>
</dbReference>
<evidence type="ECO:0000256" key="3">
    <source>
        <dbReference type="ARBA" id="ARBA00022553"/>
    </source>
</evidence>
<evidence type="ECO:0000256" key="4">
    <source>
        <dbReference type="ARBA" id="ARBA00022679"/>
    </source>
</evidence>
<dbReference type="FunFam" id="3.30.565.10:FF:000010">
    <property type="entry name" value="Sensor histidine kinase RcsC"/>
    <property type="match status" value="1"/>
</dbReference>
<dbReference type="InterPro" id="IPR050736">
    <property type="entry name" value="Sensor_HK_Regulatory"/>
</dbReference>
<dbReference type="SUPFAM" id="SSF47384">
    <property type="entry name" value="Homodimeric domain of signal transducing histidine kinase"/>
    <property type="match status" value="1"/>
</dbReference>